<dbReference type="InterPro" id="IPR002347">
    <property type="entry name" value="SDR_fam"/>
</dbReference>
<organism evidence="2">
    <name type="scientific">freshwater metagenome</name>
    <dbReference type="NCBI Taxonomy" id="449393"/>
    <lineage>
        <taxon>unclassified sequences</taxon>
        <taxon>metagenomes</taxon>
        <taxon>ecological metagenomes</taxon>
    </lineage>
</organism>
<proteinExistence type="inferred from homology"/>
<accession>A0A6J6FPE4</accession>
<dbReference type="SUPFAM" id="SSF51735">
    <property type="entry name" value="NAD(P)-binding Rossmann-fold domains"/>
    <property type="match status" value="1"/>
</dbReference>
<sequence>MELGLIGKTAAIAAGTAGLGLGTAKALAADGVQVVVCGRDEARLASALSEIGHGAQGFICDVSTDVGGRTFADTAIAMLGHIDILVANGGGPPPGGFAHTPEDAYLDALQKNLLSVVAMCQVAVPPMRERGWGRVLAITSVAVRQPMNNLILSNTARAGVTGFLKTLAREVAGDGVTVNSIQPGTHATDRITQLYGANPDVKAMGIPAGIMGDADDFGRIGAFMCSESAKFMTGVQLHVDGGSYAGLL</sequence>
<dbReference type="EMBL" id="CAEZUL010000002">
    <property type="protein sequence ID" value="CAB4588894.1"/>
    <property type="molecule type" value="Genomic_DNA"/>
</dbReference>
<dbReference type="AlphaFoldDB" id="A0A6J6FPE4"/>
<name>A0A6J6FPE4_9ZZZZ</name>
<dbReference type="Gene3D" id="3.40.50.720">
    <property type="entry name" value="NAD(P)-binding Rossmann-like Domain"/>
    <property type="match status" value="1"/>
</dbReference>
<dbReference type="PRINTS" id="PR00081">
    <property type="entry name" value="GDHRDH"/>
</dbReference>
<comment type="similarity">
    <text evidence="1">Belongs to the short-chain dehydrogenases/reductases (SDR) family.</text>
</comment>
<protein>
    <submittedName>
        <fullName evidence="2">Unannotated protein</fullName>
    </submittedName>
</protein>
<reference evidence="2" key="1">
    <citation type="submission" date="2020-05" db="EMBL/GenBank/DDBJ databases">
        <authorList>
            <person name="Chiriac C."/>
            <person name="Salcher M."/>
            <person name="Ghai R."/>
            <person name="Kavagutti S V."/>
        </authorList>
    </citation>
    <scope>NUCLEOTIDE SEQUENCE</scope>
</reference>
<dbReference type="PANTHER" id="PTHR42879">
    <property type="entry name" value="3-OXOACYL-(ACYL-CARRIER-PROTEIN) REDUCTASE"/>
    <property type="match status" value="1"/>
</dbReference>
<dbReference type="PRINTS" id="PR00080">
    <property type="entry name" value="SDRFAMILY"/>
</dbReference>
<gene>
    <name evidence="2" type="ORF">UFOPK1808_00032</name>
</gene>
<dbReference type="PANTHER" id="PTHR42879:SF6">
    <property type="entry name" value="NADPH-DEPENDENT REDUCTASE BACG"/>
    <property type="match status" value="1"/>
</dbReference>
<evidence type="ECO:0000313" key="2">
    <source>
        <dbReference type="EMBL" id="CAB4588894.1"/>
    </source>
</evidence>
<dbReference type="InterPro" id="IPR036291">
    <property type="entry name" value="NAD(P)-bd_dom_sf"/>
</dbReference>
<dbReference type="Pfam" id="PF13561">
    <property type="entry name" value="adh_short_C2"/>
    <property type="match status" value="1"/>
</dbReference>
<dbReference type="InterPro" id="IPR050259">
    <property type="entry name" value="SDR"/>
</dbReference>
<evidence type="ECO:0000256" key="1">
    <source>
        <dbReference type="ARBA" id="ARBA00006484"/>
    </source>
</evidence>